<protein>
    <submittedName>
        <fullName evidence="2">Uncharacterized protein</fullName>
    </submittedName>
</protein>
<evidence type="ECO:0000256" key="1">
    <source>
        <dbReference type="SAM" id="MobiDB-lite"/>
    </source>
</evidence>
<reference evidence="2" key="1">
    <citation type="submission" date="2022-11" db="EMBL/GenBank/DDBJ databases">
        <title>Genome Resource of Sclerotinia nivalis Strain SnTB1, a Plant Pathogen Isolated from American Ginseng.</title>
        <authorList>
            <person name="Fan S."/>
        </authorList>
    </citation>
    <scope>NUCLEOTIDE SEQUENCE</scope>
    <source>
        <strain evidence="2">SnTB1</strain>
    </source>
</reference>
<feature type="compositionally biased region" description="Polar residues" evidence="1">
    <location>
        <begin position="504"/>
        <end position="518"/>
    </location>
</feature>
<name>A0A9X0ASZ1_9HELO</name>
<gene>
    <name evidence="2" type="ORF">OCU04_003950</name>
</gene>
<feature type="region of interest" description="Disordered" evidence="1">
    <location>
        <begin position="340"/>
        <end position="436"/>
    </location>
</feature>
<evidence type="ECO:0000313" key="2">
    <source>
        <dbReference type="EMBL" id="KAJ8068390.1"/>
    </source>
</evidence>
<dbReference type="OrthoDB" id="3550918at2759"/>
<comment type="caution">
    <text evidence="2">The sequence shown here is derived from an EMBL/GenBank/DDBJ whole genome shotgun (WGS) entry which is preliminary data.</text>
</comment>
<accession>A0A9X0ASZ1</accession>
<feature type="compositionally biased region" description="Basic and acidic residues" evidence="1">
    <location>
        <begin position="86"/>
        <end position="112"/>
    </location>
</feature>
<dbReference type="AlphaFoldDB" id="A0A9X0ASZ1"/>
<dbReference type="EMBL" id="JAPEIS010000003">
    <property type="protein sequence ID" value="KAJ8068390.1"/>
    <property type="molecule type" value="Genomic_DNA"/>
</dbReference>
<evidence type="ECO:0000313" key="3">
    <source>
        <dbReference type="Proteomes" id="UP001152300"/>
    </source>
</evidence>
<feature type="region of interest" description="Disordered" evidence="1">
    <location>
        <begin position="1"/>
        <end position="177"/>
    </location>
</feature>
<proteinExistence type="predicted"/>
<organism evidence="2 3">
    <name type="scientific">Sclerotinia nivalis</name>
    <dbReference type="NCBI Taxonomy" id="352851"/>
    <lineage>
        <taxon>Eukaryota</taxon>
        <taxon>Fungi</taxon>
        <taxon>Dikarya</taxon>
        <taxon>Ascomycota</taxon>
        <taxon>Pezizomycotina</taxon>
        <taxon>Leotiomycetes</taxon>
        <taxon>Helotiales</taxon>
        <taxon>Sclerotiniaceae</taxon>
        <taxon>Sclerotinia</taxon>
    </lineage>
</organism>
<dbReference type="Proteomes" id="UP001152300">
    <property type="component" value="Unassembled WGS sequence"/>
</dbReference>
<feature type="compositionally biased region" description="Low complexity" evidence="1">
    <location>
        <begin position="407"/>
        <end position="424"/>
    </location>
</feature>
<feature type="compositionally biased region" description="Basic and acidic residues" evidence="1">
    <location>
        <begin position="521"/>
        <end position="530"/>
    </location>
</feature>
<keyword evidence="3" id="KW-1185">Reference proteome</keyword>
<sequence>MYSTTNKSDIIGEAHPGLSSDTRFGVLVPNQSQNQNQGRGGNSYRGNDRQNGRSNQHYGERGGCAQLNRRGRRDTHFGRGQGRGQGRGEGRGDGRGHVRESTRGGRHFESGGHHHNTSSTQNGNNQRREDDYDEERWWGQPAPREILAGYQDEADRSYPSYDEDDRQYSNYKPYHPDDHTYLGPNGEGFPHLTLTHGQQAPIYRGFEEAYPLIPPPNAVLMSYNGPINPYAHPVPIEGNPYGFPNFYQSMQSRVPFNSYTSSSAVYSPESEMESHVGGHSPYFVPGHDVGVDVSMGSDNGHEATNPRPRVVLPPTTPGGQTYVSYSAGYEGHLRANVHPPTPFGPSAGRSPMRTTTNEGSPLMRPRRHATDPNMSFTPLTHARTTSGSGTDLRRLATGNSGFAIAEPRSSPSASAFSPGSGSPRHVNMDSMTARSSPGMSFSNLSVVGGPMTRNASSHELKYAGYSIPGQSIPSSGLVSRTSTPLANPGRRWFESRQFVPDGSRLSSPGVTSPCQNSRIWAEPRSEDGQM</sequence>
<feature type="compositionally biased region" description="Polar residues" evidence="1">
    <location>
        <begin position="372"/>
        <end position="389"/>
    </location>
</feature>
<feature type="region of interest" description="Disordered" evidence="1">
    <location>
        <begin position="497"/>
        <end position="530"/>
    </location>
</feature>